<dbReference type="EMBL" id="QKYT01000374">
    <property type="protein sequence ID" value="RIA86254.1"/>
    <property type="molecule type" value="Genomic_DNA"/>
</dbReference>
<name>A0A397SU70_9GLOM</name>
<comment type="caution">
    <text evidence="2">The sequence shown here is derived from an EMBL/GenBank/DDBJ whole genome shotgun (WGS) entry which is preliminary data.</text>
</comment>
<proteinExistence type="predicted"/>
<dbReference type="OrthoDB" id="2360355at2759"/>
<dbReference type="Proteomes" id="UP000265703">
    <property type="component" value="Unassembled WGS sequence"/>
</dbReference>
<accession>A0A397SU70</accession>
<evidence type="ECO:0000256" key="1">
    <source>
        <dbReference type="SAM" id="Coils"/>
    </source>
</evidence>
<feature type="coiled-coil region" evidence="1">
    <location>
        <begin position="91"/>
        <end position="125"/>
    </location>
</feature>
<keyword evidence="3" id="KW-1185">Reference proteome</keyword>
<keyword evidence="1" id="KW-0175">Coiled coil</keyword>
<organism evidence="2 3">
    <name type="scientific">Glomus cerebriforme</name>
    <dbReference type="NCBI Taxonomy" id="658196"/>
    <lineage>
        <taxon>Eukaryota</taxon>
        <taxon>Fungi</taxon>
        <taxon>Fungi incertae sedis</taxon>
        <taxon>Mucoromycota</taxon>
        <taxon>Glomeromycotina</taxon>
        <taxon>Glomeromycetes</taxon>
        <taxon>Glomerales</taxon>
        <taxon>Glomeraceae</taxon>
        <taxon>Glomus</taxon>
    </lineage>
</organism>
<gene>
    <name evidence="2" type="ORF">C1645_779995</name>
</gene>
<evidence type="ECO:0000313" key="3">
    <source>
        <dbReference type="Proteomes" id="UP000265703"/>
    </source>
</evidence>
<dbReference type="AlphaFoldDB" id="A0A397SU70"/>
<sequence length="183" mass="21436">MHFETGEKIGLAGEIGARRNATLKDWLFNWDPKGTKNDVNERVENVMNVMNRMEVKISKIMRELNDGINDAVSEISQASTLESMEGNEVEGNKVEDKINTAEIKIDNIKKKIKEIEDKIYSMRLDELNRTKTEMRSIKDDMDYVNNIIEGIKIREYFSICAYLHARRDGCFFEVRKKKIYRIY</sequence>
<reference evidence="2 3" key="1">
    <citation type="submission" date="2018-06" db="EMBL/GenBank/DDBJ databases">
        <title>Comparative genomics reveals the genomic features of Rhizophagus irregularis, R. cerebriforme, R. diaphanum and Gigaspora rosea, and their symbiotic lifestyle signature.</title>
        <authorList>
            <person name="Morin E."/>
            <person name="San Clemente H."/>
            <person name="Chen E.C.H."/>
            <person name="De La Providencia I."/>
            <person name="Hainaut M."/>
            <person name="Kuo A."/>
            <person name="Kohler A."/>
            <person name="Murat C."/>
            <person name="Tang N."/>
            <person name="Roy S."/>
            <person name="Loubradou J."/>
            <person name="Henrissat B."/>
            <person name="Grigoriev I.V."/>
            <person name="Corradi N."/>
            <person name="Roux C."/>
            <person name="Martin F.M."/>
        </authorList>
    </citation>
    <scope>NUCLEOTIDE SEQUENCE [LARGE SCALE GENOMIC DNA]</scope>
    <source>
        <strain evidence="2 3">DAOM 227022</strain>
    </source>
</reference>
<protein>
    <submittedName>
        <fullName evidence="2">Uncharacterized protein</fullName>
    </submittedName>
</protein>
<evidence type="ECO:0000313" key="2">
    <source>
        <dbReference type="EMBL" id="RIA86254.1"/>
    </source>
</evidence>